<proteinExistence type="predicted"/>
<evidence type="ECO:0000313" key="2">
    <source>
        <dbReference type="EMBL" id="MVA97027.1"/>
    </source>
</evidence>
<comment type="caution">
    <text evidence="2">The sequence shown here is derived from an EMBL/GenBank/DDBJ whole genome shotgun (WGS) entry which is preliminary data.</text>
</comment>
<dbReference type="Gene3D" id="3.20.20.450">
    <property type="entry name" value="EAL domain"/>
    <property type="match status" value="1"/>
</dbReference>
<dbReference type="PANTHER" id="PTHR33121">
    <property type="entry name" value="CYCLIC DI-GMP PHOSPHODIESTERASE PDEF"/>
    <property type="match status" value="1"/>
</dbReference>
<sequence>MSDAFAFNIDEVGIAYGRFQELRLKSCYQPLFRVEGDVLMPFAVEALVIAFTGGRAVPAAKLFERAAAEERAALERLCRVLHMRNYHNIGVAGLELFFNVDPAMPDEEVEHLDWLFAENEIPPGMVVCEITEAFGAGKDRVTALARTVRGSGMRVAVDDFGAGHSTPARLRLIRPDIVKLDAGWFQKIVADKAARDFLPRLFERFHELDCTVLVEGIETPEQLVAAISAGADHLQGFLLARPALAGTIFNDAPLSVAALSSEAPSGAQATSR</sequence>
<keyword evidence="3" id="KW-1185">Reference proteome</keyword>
<dbReference type="InterPro" id="IPR035919">
    <property type="entry name" value="EAL_sf"/>
</dbReference>
<organism evidence="2 3">
    <name type="scientific">Nitratireductor arenosus</name>
    <dbReference type="NCBI Taxonomy" id="2682096"/>
    <lineage>
        <taxon>Bacteria</taxon>
        <taxon>Pseudomonadati</taxon>
        <taxon>Pseudomonadota</taxon>
        <taxon>Alphaproteobacteria</taxon>
        <taxon>Hyphomicrobiales</taxon>
        <taxon>Phyllobacteriaceae</taxon>
        <taxon>Nitratireductor</taxon>
    </lineage>
</organism>
<dbReference type="InterPro" id="IPR050706">
    <property type="entry name" value="Cyclic-di-GMP_PDE-like"/>
</dbReference>
<dbReference type="AlphaFoldDB" id="A0A844QDF4"/>
<dbReference type="Pfam" id="PF00563">
    <property type="entry name" value="EAL"/>
    <property type="match status" value="1"/>
</dbReference>
<evidence type="ECO:0000259" key="1">
    <source>
        <dbReference type="PROSITE" id="PS50883"/>
    </source>
</evidence>
<dbReference type="PANTHER" id="PTHR33121:SF76">
    <property type="entry name" value="SIGNALING PROTEIN"/>
    <property type="match status" value="1"/>
</dbReference>
<dbReference type="CDD" id="cd01948">
    <property type="entry name" value="EAL"/>
    <property type="match status" value="1"/>
</dbReference>
<dbReference type="EMBL" id="WPHG01000002">
    <property type="protein sequence ID" value="MVA97027.1"/>
    <property type="molecule type" value="Genomic_DNA"/>
</dbReference>
<gene>
    <name evidence="2" type="ORF">GN330_07170</name>
</gene>
<dbReference type="InterPro" id="IPR001633">
    <property type="entry name" value="EAL_dom"/>
</dbReference>
<dbReference type="GO" id="GO:0071111">
    <property type="term" value="F:cyclic-guanylate-specific phosphodiesterase activity"/>
    <property type="evidence" value="ECO:0007669"/>
    <property type="project" value="InterPro"/>
</dbReference>
<reference evidence="2 3" key="1">
    <citation type="submission" date="2019-12" db="EMBL/GenBank/DDBJ databases">
        <title>Nitratireductor arenosus sp. nov., Isolated from sea sand, Jeju island, South Korea.</title>
        <authorList>
            <person name="Kim W."/>
        </authorList>
    </citation>
    <scope>NUCLEOTIDE SEQUENCE [LARGE SCALE GENOMIC DNA]</scope>
    <source>
        <strain evidence="2 3">CAU 1489</strain>
    </source>
</reference>
<dbReference type="Proteomes" id="UP000463224">
    <property type="component" value="Unassembled WGS sequence"/>
</dbReference>
<dbReference type="SMART" id="SM00052">
    <property type="entry name" value="EAL"/>
    <property type="match status" value="1"/>
</dbReference>
<dbReference type="SUPFAM" id="SSF141868">
    <property type="entry name" value="EAL domain-like"/>
    <property type="match status" value="1"/>
</dbReference>
<dbReference type="RefSeq" id="WP_343040392.1">
    <property type="nucleotide sequence ID" value="NZ_WPHG01000002.1"/>
</dbReference>
<protein>
    <submittedName>
        <fullName evidence="2">EAL domain-containing protein</fullName>
    </submittedName>
</protein>
<evidence type="ECO:0000313" key="3">
    <source>
        <dbReference type="Proteomes" id="UP000463224"/>
    </source>
</evidence>
<feature type="domain" description="EAL" evidence="1">
    <location>
        <begin position="5"/>
        <end position="256"/>
    </location>
</feature>
<accession>A0A844QDF4</accession>
<name>A0A844QDF4_9HYPH</name>
<dbReference type="PROSITE" id="PS50883">
    <property type="entry name" value="EAL"/>
    <property type="match status" value="1"/>
</dbReference>